<evidence type="ECO:0000256" key="1">
    <source>
        <dbReference type="ARBA" id="ARBA00023002"/>
    </source>
</evidence>
<dbReference type="KEGG" id="dpg:DESPIGER_2061"/>
<dbReference type="GO" id="GO:0047553">
    <property type="term" value="F:2-oxoglutarate synthase activity"/>
    <property type="evidence" value="ECO:0007669"/>
    <property type="project" value="UniProtKB-EC"/>
</dbReference>
<dbReference type="Pfam" id="PF02775">
    <property type="entry name" value="TPP_enzyme_C"/>
    <property type="match status" value="1"/>
</dbReference>
<keyword evidence="1 3" id="KW-0560">Oxidoreductase</keyword>
<evidence type="ECO:0000313" key="3">
    <source>
        <dbReference type="EMBL" id="SFV73885.1"/>
    </source>
</evidence>
<protein>
    <submittedName>
        <fullName evidence="3">2-oxoglutarate oxidoreductase, beta subunit</fullName>
        <ecNumber evidence="3">1.2.7.3</ecNumber>
    </submittedName>
</protein>
<accession>A0A1K1LGP6</accession>
<reference evidence="4" key="1">
    <citation type="submission" date="2016-10" db="EMBL/GenBank/DDBJ databases">
        <authorList>
            <person name="Wegmann U."/>
        </authorList>
    </citation>
    <scope>NUCLEOTIDE SEQUENCE [LARGE SCALE GENOMIC DNA]</scope>
</reference>
<evidence type="ECO:0000259" key="2">
    <source>
        <dbReference type="Pfam" id="PF02775"/>
    </source>
</evidence>
<dbReference type="GO" id="GO:0030976">
    <property type="term" value="F:thiamine pyrophosphate binding"/>
    <property type="evidence" value="ECO:0007669"/>
    <property type="project" value="InterPro"/>
</dbReference>
<organism evidence="3 4">
    <name type="scientific">Desulfovibrio piger</name>
    <dbReference type="NCBI Taxonomy" id="901"/>
    <lineage>
        <taxon>Bacteria</taxon>
        <taxon>Pseudomonadati</taxon>
        <taxon>Thermodesulfobacteriota</taxon>
        <taxon>Desulfovibrionia</taxon>
        <taxon>Desulfovibrionales</taxon>
        <taxon>Desulfovibrionaceae</taxon>
        <taxon>Desulfovibrio</taxon>
    </lineage>
</organism>
<sequence>MHAHELEQALVPQDGETLVFDTNPVLNERVTHYCPGCHHGIAHRLVSEVLHELGVADRTILVASVGCATFTYDYFNVDGLEAPHGRACAVATGVRRARPESVVFTYQGDGDMGAIGLAESIHAANRGELITGIFINNTVYGMTGGQMAPTTLLGQKTTTSPRGRDMARHEGGPIRMAELMAQLSGVAYSERCALDSVKHVRAAKKALRKAFEVQLQGLGFGFVELLSGCPTNWHMDPVSANRRISEAMIPVFPLGVYKDVTAQAESEVQHG</sequence>
<dbReference type="AlphaFoldDB" id="A0A1K1LGP6"/>
<gene>
    <name evidence="3" type="ORF">DESPIGER_2061</name>
</gene>
<feature type="domain" description="Thiamine pyrophosphate enzyme TPP-binding" evidence="2">
    <location>
        <begin position="66"/>
        <end position="211"/>
    </location>
</feature>
<dbReference type="EMBL" id="LT630450">
    <property type="protein sequence ID" value="SFV73885.1"/>
    <property type="molecule type" value="Genomic_DNA"/>
</dbReference>
<dbReference type="InterPro" id="IPR011766">
    <property type="entry name" value="TPP_enzyme_TPP-bd"/>
</dbReference>
<dbReference type="Proteomes" id="UP000186323">
    <property type="component" value="Chromosome I"/>
</dbReference>
<dbReference type="Gene3D" id="3.40.50.970">
    <property type="match status" value="1"/>
</dbReference>
<keyword evidence="4" id="KW-1185">Reference proteome</keyword>
<dbReference type="InterPro" id="IPR029061">
    <property type="entry name" value="THDP-binding"/>
</dbReference>
<dbReference type="RefSeq" id="WP_072336224.1">
    <property type="nucleotide sequence ID" value="NZ_CALUWT010000001.1"/>
</dbReference>
<dbReference type="OrthoDB" id="9775140at2"/>
<name>A0A1K1LGP6_9BACT</name>
<dbReference type="SUPFAM" id="SSF52518">
    <property type="entry name" value="Thiamin diphosphate-binding fold (THDP-binding)"/>
    <property type="match status" value="1"/>
</dbReference>
<dbReference type="GO" id="GO:0045333">
    <property type="term" value="P:cellular respiration"/>
    <property type="evidence" value="ECO:0007669"/>
    <property type="project" value="UniProtKB-ARBA"/>
</dbReference>
<evidence type="ECO:0000313" key="4">
    <source>
        <dbReference type="Proteomes" id="UP000186323"/>
    </source>
</evidence>
<dbReference type="GO" id="GO:0044281">
    <property type="term" value="P:small molecule metabolic process"/>
    <property type="evidence" value="ECO:0007669"/>
    <property type="project" value="UniProtKB-ARBA"/>
</dbReference>
<proteinExistence type="predicted"/>
<dbReference type="InterPro" id="IPR051457">
    <property type="entry name" value="2-oxoacid:Fd_oxidoreductase"/>
</dbReference>
<dbReference type="PANTHER" id="PTHR48084:SF3">
    <property type="entry name" value="SUBUNIT OF PYRUVATE:FLAVODOXIN OXIDOREDUCTASE"/>
    <property type="match status" value="1"/>
</dbReference>
<dbReference type="PANTHER" id="PTHR48084">
    <property type="entry name" value="2-OXOGLUTARATE OXIDOREDUCTASE SUBUNIT KORB-RELATED"/>
    <property type="match status" value="1"/>
</dbReference>
<dbReference type="EC" id="1.2.7.3" evidence="3"/>